<evidence type="ECO:0000313" key="2">
    <source>
        <dbReference type="EMBL" id="RKQ34768.1"/>
    </source>
</evidence>
<dbReference type="InterPro" id="IPR020556">
    <property type="entry name" value="Amidase_CS"/>
</dbReference>
<dbReference type="AlphaFoldDB" id="A0A495A566"/>
<dbReference type="OrthoDB" id="9811471at2"/>
<comment type="caution">
    <text evidence="2">The sequence shown here is derived from an EMBL/GenBank/DDBJ whole genome shotgun (WGS) entry which is preliminary data.</text>
</comment>
<dbReference type="PANTHER" id="PTHR43372">
    <property type="entry name" value="FATTY-ACID AMIDE HYDROLASE"/>
    <property type="match status" value="1"/>
</dbReference>
<name>A0A495A566_9BACI</name>
<dbReference type="EMBL" id="RBZP01000003">
    <property type="protein sequence ID" value="RKQ34768.1"/>
    <property type="molecule type" value="Genomic_DNA"/>
</dbReference>
<dbReference type="Pfam" id="PF01425">
    <property type="entry name" value="Amidase"/>
    <property type="match status" value="1"/>
</dbReference>
<keyword evidence="3" id="KW-1185">Reference proteome</keyword>
<dbReference type="Gene3D" id="3.90.1300.10">
    <property type="entry name" value="Amidase signature (AS) domain"/>
    <property type="match status" value="1"/>
</dbReference>
<gene>
    <name evidence="2" type="ORF">D8M06_07285</name>
</gene>
<dbReference type="InterPro" id="IPR052739">
    <property type="entry name" value="FAAH2"/>
</dbReference>
<reference evidence="2 3" key="1">
    <citation type="journal article" date="2016" name="Int. J. Syst. Evol. Microbiol.">
        <title>Oceanobacillus halophilus sp. nov., a novel moderately halophilic bacterium from a hypersaline lake.</title>
        <authorList>
            <person name="Amoozegar M.A."/>
            <person name="Bagheri M."/>
            <person name="Makhdoumi A."/>
            <person name="Nikou M.M."/>
            <person name="Fazeli S.A.S."/>
            <person name="Schumann P."/>
            <person name="Sproer C."/>
            <person name="Sanchez-Porro C."/>
            <person name="Ventosa A."/>
        </authorList>
    </citation>
    <scope>NUCLEOTIDE SEQUENCE [LARGE SCALE GENOMIC DNA]</scope>
    <source>
        <strain evidence="2 3">DSM 23996</strain>
    </source>
</reference>
<evidence type="ECO:0000259" key="1">
    <source>
        <dbReference type="Pfam" id="PF01425"/>
    </source>
</evidence>
<accession>A0A495A566</accession>
<organism evidence="2 3">
    <name type="scientific">Oceanobacillus halophilus</name>
    <dbReference type="NCBI Taxonomy" id="930130"/>
    <lineage>
        <taxon>Bacteria</taxon>
        <taxon>Bacillati</taxon>
        <taxon>Bacillota</taxon>
        <taxon>Bacilli</taxon>
        <taxon>Bacillales</taxon>
        <taxon>Bacillaceae</taxon>
        <taxon>Oceanobacillus</taxon>
    </lineage>
</organism>
<sequence length="465" mass="51643">MDATTLAEKIRKQEISSYEAVTTYIEHIKKINPLLNSLVQDRFEEALKEAKMTDEKIKNNETLGRLAGVPITIKDSFDIKGMSTTGGLIHRKDLISRKDAQVVADLKKEGAIFLGKTNTPVLCFCQETDNKLYGRTNNPWDTTRTAGGSSGGEGSLIAAGGAAIGIGSDIGGSIRFPSHFNGTIGFKTGNKQVSQTGSFPSVDLPLQERMLGIGAIAKSVQDAELVNQIIAKNVPVDREISSYEVVIPMEQLRYPARESTLHSLEKVKRVLSSSFAVKDEEPSHYHEAAELWQLIMSMDGAKGGADIAFNGRPHHFFKEYVKERMFHRSDLHHYYTWAAYGAKLFRPSPKKSNELKMIIKDGEEEVLSYLEKKLLILPVYHTTALPHGEVYSQIFSIRKTYQNYMPFVAYANTWGLPALTIPVAEDEQGLPVGIQIISANGNEDAIFQIGKVLEKESRGYKRAML</sequence>
<protein>
    <submittedName>
        <fullName evidence="2">Amidase</fullName>
    </submittedName>
</protein>
<dbReference type="SUPFAM" id="SSF75304">
    <property type="entry name" value="Amidase signature (AS) enzymes"/>
    <property type="match status" value="1"/>
</dbReference>
<dbReference type="InterPro" id="IPR036928">
    <property type="entry name" value="AS_sf"/>
</dbReference>
<evidence type="ECO:0000313" key="3">
    <source>
        <dbReference type="Proteomes" id="UP000269301"/>
    </source>
</evidence>
<feature type="domain" description="Amidase" evidence="1">
    <location>
        <begin position="19"/>
        <end position="446"/>
    </location>
</feature>
<proteinExistence type="predicted"/>
<dbReference type="PROSITE" id="PS00571">
    <property type="entry name" value="AMIDASES"/>
    <property type="match status" value="1"/>
</dbReference>
<dbReference type="InterPro" id="IPR023631">
    <property type="entry name" value="Amidase_dom"/>
</dbReference>
<dbReference type="Proteomes" id="UP000269301">
    <property type="component" value="Unassembled WGS sequence"/>
</dbReference>
<dbReference type="GO" id="GO:0012505">
    <property type="term" value="C:endomembrane system"/>
    <property type="evidence" value="ECO:0007669"/>
    <property type="project" value="TreeGrafter"/>
</dbReference>
<dbReference type="PANTHER" id="PTHR43372:SF4">
    <property type="entry name" value="FATTY-ACID AMIDE HYDROLASE 2"/>
    <property type="match status" value="1"/>
</dbReference>